<evidence type="ECO:0000313" key="1">
    <source>
        <dbReference type="EMBL" id="KAK1433197.1"/>
    </source>
</evidence>
<gene>
    <name evidence="1" type="ORF">QVD17_10105</name>
</gene>
<evidence type="ECO:0000313" key="2">
    <source>
        <dbReference type="Proteomes" id="UP001229421"/>
    </source>
</evidence>
<comment type="caution">
    <text evidence="1">The sequence shown here is derived from an EMBL/GenBank/DDBJ whole genome shotgun (WGS) entry which is preliminary data.</text>
</comment>
<organism evidence="1 2">
    <name type="scientific">Tagetes erecta</name>
    <name type="common">African marigold</name>
    <dbReference type="NCBI Taxonomy" id="13708"/>
    <lineage>
        <taxon>Eukaryota</taxon>
        <taxon>Viridiplantae</taxon>
        <taxon>Streptophyta</taxon>
        <taxon>Embryophyta</taxon>
        <taxon>Tracheophyta</taxon>
        <taxon>Spermatophyta</taxon>
        <taxon>Magnoliopsida</taxon>
        <taxon>eudicotyledons</taxon>
        <taxon>Gunneridae</taxon>
        <taxon>Pentapetalae</taxon>
        <taxon>asterids</taxon>
        <taxon>campanulids</taxon>
        <taxon>Asterales</taxon>
        <taxon>Asteraceae</taxon>
        <taxon>Asteroideae</taxon>
        <taxon>Heliantheae alliance</taxon>
        <taxon>Tageteae</taxon>
        <taxon>Tagetes</taxon>
    </lineage>
</organism>
<protein>
    <submittedName>
        <fullName evidence="1">Uncharacterized protein</fullName>
    </submittedName>
</protein>
<dbReference type="EMBL" id="JAUHHV010000002">
    <property type="protein sequence ID" value="KAK1433197.1"/>
    <property type="molecule type" value="Genomic_DNA"/>
</dbReference>
<name>A0AAD8L788_TARER</name>
<proteinExistence type="predicted"/>
<dbReference type="AlphaFoldDB" id="A0AAD8L788"/>
<reference evidence="1" key="1">
    <citation type="journal article" date="2023" name="bioRxiv">
        <title>Improved chromosome-level genome assembly for marigold (Tagetes erecta).</title>
        <authorList>
            <person name="Jiang F."/>
            <person name="Yuan L."/>
            <person name="Wang S."/>
            <person name="Wang H."/>
            <person name="Xu D."/>
            <person name="Wang A."/>
            <person name="Fan W."/>
        </authorList>
    </citation>
    <scope>NUCLEOTIDE SEQUENCE</scope>
    <source>
        <strain evidence="1">WSJ</strain>
        <tissue evidence="1">Leaf</tissue>
    </source>
</reference>
<sequence>MQLQCLNTYQQVLLWQNIYTFLCDLCFPGDRYVYSIDVIFGAFQSLIESSRVLRHFLDCLGSHYNSNTT</sequence>
<dbReference type="Proteomes" id="UP001229421">
    <property type="component" value="Unassembled WGS sequence"/>
</dbReference>
<keyword evidence="2" id="KW-1185">Reference proteome</keyword>
<accession>A0AAD8L788</accession>